<evidence type="ECO:0000259" key="3">
    <source>
        <dbReference type="Pfam" id="PF16344"/>
    </source>
</evidence>
<feature type="domain" description="Protein FecR C-terminal" evidence="3">
    <location>
        <begin position="265"/>
        <end position="331"/>
    </location>
</feature>
<dbReference type="Gene3D" id="2.60.120.1440">
    <property type="match status" value="1"/>
</dbReference>
<keyword evidence="1" id="KW-0472">Membrane</keyword>
<proteinExistence type="predicted"/>
<keyword evidence="1" id="KW-0812">Transmembrane</keyword>
<dbReference type="PANTHER" id="PTHR30273">
    <property type="entry name" value="PERIPLASMIC SIGNAL SENSOR AND SIGMA FACTOR ACTIVATOR FECR-RELATED"/>
    <property type="match status" value="1"/>
</dbReference>
<dbReference type="Gene3D" id="3.55.50.30">
    <property type="match status" value="1"/>
</dbReference>
<dbReference type="InterPro" id="IPR006860">
    <property type="entry name" value="FecR"/>
</dbReference>
<dbReference type="Pfam" id="PF16344">
    <property type="entry name" value="FecR_C"/>
    <property type="match status" value="1"/>
</dbReference>
<keyword evidence="1" id="KW-1133">Transmembrane helix</keyword>
<dbReference type="Proteomes" id="UP001236507">
    <property type="component" value="Unassembled WGS sequence"/>
</dbReference>
<name>A0ABT6YEE3_9BACT</name>
<keyword evidence="5" id="KW-1185">Reference proteome</keyword>
<evidence type="ECO:0000313" key="4">
    <source>
        <dbReference type="EMBL" id="MDI9861967.1"/>
    </source>
</evidence>
<dbReference type="InterPro" id="IPR012373">
    <property type="entry name" value="Ferrdict_sens_TM"/>
</dbReference>
<evidence type="ECO:0000313" key="5">
    <source>
        <dbReference type="Proteomes" id="UP001236507"/>
    </source>
</evidence>
<dbReference type="InterPro" id="IPR032508">
    <property type="entry name" value="FecR_C"/>
</dbReference>
<dbReference type="Pfam" id="PF04773">
    <property type="entry name" value="FecR"/>
    <property type="match status" value="1"/>
</dbReference>
<evidence type="ECO:0000259" key="2">
    <source>
        <dbReference type="Pfam" id="PF04773"/>
    </source>
</evidence>
<accession>A0ABT6YEE3</accession>
<gene>
    <name evidence="4" type="ORF">QM524_22280</name>
</gene>
<dbReference type="PIRSF" id="PIRSF018266">
    <property type="entry name" value="FecR"/>
    <property type="match status" value="1"/>
</dbReference>
<dbReference type="PANTHER" id="PTHR30273:SF2">
    <property type="entry name" value="PROTEIN FECR"/>
    <property type="match status" value="1"/>
</dbReference>
<protein>
    <submittedName>
        <fullName evidence="4">FecR domain-containing protein</fullName>
    </submittedName>
</protein>
<dbReference type="EMBL" id="JASHIF010000024">
    <property type="protein sequence ID" value="MDI9861967.1"/>
    <property type="molecule type" value="Genomic_DNA"/>
</dbReference>
<feature type="domain" description="FecR protein" evidence="2">
    <location>
        <begin position="132"/>
        <end position="218"/>
    </location>
</feature>
<reference evidence="4 5" key="1">
    <citation type="submission" date="2023-05" db="EMBL/GenBank/DDBJ databases">
        <title>Novel species of genus Flectobacillus isolated from stream in China.</title>
        <authorList>
            <person name="Lu H."/>
        </authorList>
    </citation>
    <scope>NUCLEOTIDE SEQUENCE [LARGE SCALE GENOMIC DNA]</scope>
    <source>
        <strain evidence="4 5">KCTC 42575</strain>
    </source>
</reference>
<sequence>MSKYSLIPFVDYHKNMQDRKLLILFEKYQQGKCSPAEKILIEQWLDSLTEKTDESLEKEIAKVGALKSKMYQQIQARLSEETPARIIPFGFNKIARIAASVLLVLGGIFALSPMGYDTFDLKNETFQAFSVGKTKKVILEDGSIIWLKGNSSLTYPEHFVNATREVNLIGEALFEVAKDASHPFVVHSNGMNTRVLGTSFNIRPVGNHIEVVVFTGKVAVSLANGSKHTLVLPSGKAICMPQEKEIKAATAENAASYLLNTEYNMSFEDARMSDVIEKISTKFDVEFELTNNTIGNCLITADFTDQSLDKTMTILCQIMNGSYVIEGNKVFLKAEGCR</sequence>
<organism evidence="4 5">
    <name type="scientific">Flectobacillus roseus</name>
    <dbReference type="NCBI Taxonomy" id="502259"/>
    <lineage>
        <taxon>Bacteria</taxon>
        <taxon>Pseudomonadati</taxon>
        <taxon>Bacteroidota</taxon>
        <taxon>Cytophagia</taxon>
        <taxon>Cytophagales</taxon>
        <taxon>Flectobacillaceae</taxon>
        <taxon>Flectobacillus</taxon>
    </lineage>
</organism>
<evidence type="ECO:0000256" key="1">
    <source>
        <dbReference type="SAM" id="Phobius"/>
    </source>
</evidence>
<feature type="transmembrane region" description="Helical" evidence="1">
    <location>
        <begin position="94"/>
        <end position="116"/>
    </location>
</feature>
<comment type="caution">
    <text evidence="4">The sequence shown here is derived from an EMBL/GenBank/DDBJ whole genome shotgun (WGS) entry which is preliminary data.</text>
</comment>
<dbReference type="RefSeq" id="WP_283346302.1">
    <property type="nucleotide sequence ID" value="NZ_JASHIF010000024.1"/>
</dbReference>